<sequence>MKMLLCWRKKMPKEQIGLLLSKSNRIRSGRKQCGPHKANQTLFFTRRGPYKYMLFLFILSRISSFFSFFFEASFFSSRVQILATIHNNLLPFIQP</sequence>
<feature type="transmembrane region" description="Helical" evidence="1">
    <location>
        <begin position="52"/>
        <end position="70"/>
    </location>
</feature>
<name>A0A2T7DF38_9POAL</name>
<evidence type="ECO:0000256" key="1">
    <source>
        <dbReference type="SAM" id="Phobius"/>
    </source>
</evidence>
<evidence type="ECO:0000313" key="3">
    <source>
        <dbReference type="Proteomes" id="UP000244336"/>
    </source>
</evidence>
<dbReference type="EMBL" id="CM009753">
    <property type="protein sequence ID" value="PUZ54206.1"/>
    <property type="molecule type" value="Genomic_DNA"/>
</dbReference>
<gene>
    <name evidence="2" type="ORF">GQ55_5G111800</name>
</gene>
<organism evidence="2 3">
    <name type="scientific">Panicum hallii var. hallii</name>
    <dbReference type="NCBI Taxonomy" id="1504633"/>
    <lineage>
        <taxon>Eukaryota</taxon>
        <taxon>Viridiplantae</taxon>
        <taxon>Streptophyta</taxon>
        <taxon>Embryophyta</taxon>
        <taxon>Tracheophyta</taxon>
        <taxon>Spermatophyta</taxon>
        <taxon>Magnoliopsida</taxon>
        <taxon>Liliopsida</taxon>
        <taxon>Poales</taxon>
        <taxon>Poaceae</taxon>
        <taxon>PACMAD clade</taxon>
        <taxon>Panicoideae</taxon>
        <taxon>Panicodae</taxon>
        <taxon>Paniceae</taxon>
        <taxon>Panicinae</taxon>
        <taxon>Panicum</taxon>
        <taxon>Panicum sect. Panicum</taxon>
    </lineage>
</organism>
<reference evidence="2 3" key="1">
    <citation type="submission" date="2018-04" db="EMBL/GenBank/DDBJ databases">
        <title>WGS assembly of Panicum hallii var. hallii HAL2.</title>
        <authorList>
            <person name="Lovell J."/>
            <person name="Jenkins J."/>
            <person name="Lowry D."/>
            <person name="Mamidi S."/>
            <person name="Sreedasyam A."/>
            <person name="Weng X."/>
            <person name="Barry K."/>
            <person name="Bonette J."/>
            <person name="Campitelli B."/>
            <person name="Daum C."/>
            <person name="Gordon S."/>
            <person name="Gould B."/>
            <person name="Lipzen A."/>
            <person name="MacQueen A."/>
            <person name="Palacio-Mejia J."/>
            <person name="Plott C."/>
            <person name="Shakirov E."/>
            <person name="Shu S."/>
            <person name="Yoshinaga Y."/>
            <person name="Zane M."/>
            <person name="Rokhsar D."/>
            <person name="Grimwood J."/>
            <person name="Schmutz J."/>
            <person name="Juenger T."/>
        </authorList>
    </citation>
    <scope>NUCLEOTIDE SEQUENCE [LARGE SCALE GENOMIC DNA]</scope>
    <source>
        <strain evidence="3">cv. HAL2</strain>
    </source>
</reference>
<keyword evidence="1" id="KW-1133">Transmembrane helix</keyword>
<dbReference type="Proteomes" id="UP000244336">
    <property type="component" value="Chromosome 5"/>
</dbReference>
<accession>A0A2T7DF38</accession>
<evidence type="ECO:0000313" key="2">
    <source>
        <dbReference type="EMBL" id="PUZ54206.1"/>
    </source>
</evidence>
<dbReference type="Gramene" id="PUZ54206">
    <property type="protein sequence ID" value="PUZ54206"/>
    <property type="gene ID" value="GQ55_5G111800"/>
</dbReference>
<keyword evidence="1" id="KW-0812">Transmembrane</keyword>
<keyword evidence="3" id="KW-1185">Reference proteome</keyword>
<protein>
    <submittedName>
        <fullName evidence="2">Uncharacterized protein</fullName>
    </submittedName>
</protein>
<dbReference type="AlphaFoldDB" id="A0A2T7DF38"/>
<proteinExistence type="predicted"/>
<keyword evidence="1" id="KW-0472">Membrane</keyword>